<name>A0A3M7RED7_BRAPC</name>
<dbReference type="Proteomes" id="UP000276133">
    <property type="component" value="Unassembled WGS sequence"/>
</dbReference>
<reference evidence="1 2" key="1">
    <citation type="journal article" date="2018" name="Sci. Rep.">
        <title>Genomic signatures of local adaptation to the degree of environmental predictability in rotifers.</title>
        <authorList>
            <person name="Franch-Gras L."/>
            <person name="Hahn C."/>
            <person name="Garcia-Roger E.M."/>
            <person name="Carmona M.J."/>
            <person name="Serra M."/>
            <person name="Gomez A."/>
        </authorList>
    </citation>
    <scope>NUCLEOTIDE SEQUENCE [LARGE SCALE GENOMIC DNA]</scope>
    <source>
        <strain evidence="1">HYR1</strain>
    </source>
</reference>
<keyword evidence="2" id="KW-1185">Reference proteome</keyword>
<dbReference type="EMBL" id="REGN01003554">
    <property type="protein sequence ID" value="RNA21972.1"/>
    <property type="molecule type" value="Genomic_DNA"/>
</dbReference>
<accession>A0A3M7RED7</accession>
<evidence type="ECO:0000313" key="2">
    <source>
        <dbReference type="Proteomes" id="UP000276133"/>
    </source>
</evidence>
<organism evidence="1 2">
    <name type="scientific">Brachionus plicatilis</name>
    <name type="common">Marine rotifer</name>
    <name type="synonym">Brachionus muelleri</name>
    <dbReference type="NCBI Taxonomy" id="10195"/>
    <lineage>
        <taxon>Eukaryota</taxon>
        <taxon>Metazoa</taxon>
        <taxon>Spiralia</taxon>
        <taxon>Gnathifera</taxon>
        <taxon>Rotifera</taxon>
        <taxon>Eurotatoria</taxon>
        <taxon>Monogononta</taxon>
        <taxon>Pseudotrocha</taxon>
        <taxon>Ploima</taxon>
        <taxon>Brachionidae</taxon>
        <taxon>Brachionus</taxon>
    </lineage>
</organism>
<gene>
    <name evidence="1" type="ORF">BpHYR1_037162</name>
</gene>
<evidence type="ECO:0000313" key="1">
    <source>
        <dbReference type="EMBL" id="RNA21972.1"/>
    </source>
</evidence>
<proteinExistence type="predicted"/>
<dbReference type="AlphaFoldDB" id="A0A3M7RED7"/>
<protein>
    <submittedName>
        <fullName evidence="1">Uncharacterized protein</fullName>
    </submittedName>
</protein>
<sequence>MSINPKKDSCQTYQGRLIHILHKDQVRLFRCLNFFLFYFDILYSFFNIPNSNSQPISIEHSTMNQSKNHSNKFLFESFELINPKKDQKHNASLQNLRDLRDRNIFAKIN</sequence>
<comment type="caution">
    <text evidence="1">The sequence shown here is derived from an EMBL/GenBank/DDBJ whole genome shotgun (WGS) entry which is preliminary data.</text>
</comment>